<accession>A0AAP0HFN4</accession>
<gene>
    <name evidence="2" type="ORF">Scep_029287</name>
</gene>
<dbReference type="EMBL" id="JBBNAG010000013">
    <property type="protein sequence ID" value="KAK9082816.1"/>
    <property type="molecule type" value="Genomic_DNA"/>
</dbReference>
<organism evidence="2 3">
    <name type="scientific">Stephania cephalantha</name>
    <dbReference type="NCBI Taxonomy" id="152367"/>
    <lineage>
        <taxon>Eukaryota</taxon>
        <taxon>Viridiplantae</taxon>
        <taxon>Streptophyta</taxon>
        <taxon>Embryophyta</taxon>
        <taxon>Tracheophyta</taxon>
        <taxon>Spermatophyta</taxon>
        <taxon>Magnoliopsida</taxon>
        <taxon>Ranunculales</taxon>
        <taxon>Menispermaceae</taxon>
        <taxon>Menispermoideae</taxon>
        <taxon>Cissampelideae</taxon>
        <taxon>Stephania</taxon>
    </lineage>
</organism>
<sequence length="108" mass="12070">MLISEEKLMKGENNGSSRNSGLVAAGKGSKKYGKTFCWRWGQARHLRRDCRNRKGKGVGSAKNSNSTKGDFDVEGFDVDNLLVLKSDSNYPICLAKNKIGDQKWRMNN</sequence>
<keyword evidence="3" id="KW-1185">Reference proteome</keyword>
<proteinExistence type="predicted"/>
<feature type="region of interest" description="Disordered" evidence="1">
    <location>
        <begin position="1"/>
        <end position="28"/>
    </location>
</feature>
<evidence type="ECO:0000313" key="3">
    <source>
        <dbReference type="Proteomes" id="UP001419268"/>
    </source>
</evidence>
<dbReference type="AlphaFoldDB" id="A0AAP0HFN4"/>
<evidence type="ECO:0000313" key="2">
    <source>
        <dbReference type="EMBL" id="KAK9082816.1"/>
    </source>
</evidence>
<protein>
    <submittedName>
        <fullName evidence="2">Uncharacterized protein</fullName>
    </submittedName>
</protein>
<name>A0AAP0HFN4_9MAGN</name>
<evidence type="ECO:0000256" key="1">
    <source>
        <dbReference type="SAM" id="MobiDB-lite"/>
    </source>
</evidence>
<reference evidence="2 3" key="1">
    <citation type="submission" date="2024-01" db="EMBL/GenBank/DDBJ databases">
        <title>Genome assemblies of Stephania.</title>
        <authorList>
            <person name="Yang L."/>
        </authorList>
    </citation>
    <scope>NUCLEOTIDE SEQUENCE [LARGE SCALE GENOMIC DNA]</scope>
    <source>
        <strain evidence="2">JXDWG</strain>
        <tissue evidence="2">Leaf</tissue>
    </source>
</reference>
<dbReference type="Proteomes" id="UP001419268">
    <property type="component" value="Unassembled WGS sequence"/>
</dbReference>
<feature type="compositionally biased region" description="Basic and acidic residues" evidence="1">
    <location>
        <begin position="1"/>
        <end position="10"/>
    </location>
</feature>
<comment type="caution">
    <text evidence="2">The sequence shown here is derived from an EMBL/GenBank/DDBJ whole genome shotgun (WGS) entry which is preliminary data.</text>
</comment>